<keyword evidence="2 8" id="KW-0812">Transmembrane</keyword>
<dbReference type="SUPFAM" id="SSF103473">
    <property type="entry name" value="MFS general substrate transporter"/>
    <property type="match status" value="1"/>
</dbReference>
<evidence type="ECO:0000256" key="2">
    <source>
        <dbReference type="ARBA" id="ARBA00022692"/>
    </source>
</evidence>
<organism evidence="9 10">
    <name type="scientific">Rehmannia glutinosa</name>
    <name type="common">Chinese foxglove</name>
    <dbReference type="NCBI Taxonomy" id="99300"/>
    <lineage>
        <taxon>Eukaryota</taxon>
        <taxon>Viridiplantae</taxon>
        <taxon>Streptophyta</taxon>
        <taxon>Embryophyta</taxon>
        <taxon>Tracheophyta</taxon>
        <taxon>Spermatophyta</taxon>
        <taxon>Magnoliopsida</taxon>
        <taxon>eudicotyledons</taxon>
        <taxon>Gunneridae</taxon>
        <taxon>Pentapetalae</taxon>
        <taxon>asterids</taxon>
        <taxon>lamiids</taxon>
        <taxon>Lamiales</taxon>
        <taxon>Orobanchaceae</taxon>
        <taxon>Rehmannieae</taxon>
        <taxon>Rehmannia</taxon>
    </lineage>
</organism>
<feature type="transmembrane region" description="Helical" evidence="8">
    <location>
        <begin position="314"/>
        <end position="332"/>
    </location>
</feature>
<evidence type="ECO:0000256" key="6">
    <source>
        <dbReference type="ARBA" id="ARBA00049011"/>
    </source>
</evidence>
<keyword evidence="10" id="KW-1185">Reference proteome</keyword>
<protein>
    <submittedName>
        <fullName evidence="9">Uncharacterized protein</fullName>
    </submittedName>
</protein>
<feature type="transmembrane region" description="Helical" evidence="8">
    <location>
        <begin position="254"/>
        <end position="271"/>
    </location>
</feature>
<dbReference type="InterPro" id="IPR005828">
    <property type="entry name" value="MFS_sugar_transport-like"/>
</dbReference>
<reference evidence="9 10" key="1">
    <citation type="journal article" date="2021" name="Comput. Struct. Biotechnol. J.">
        <title>De novo genome assembly of the potent medicinal plant Rehmannia glutinosa using nanopore technology.</title>
        <authorList>
            <person name="Ma L."/>
            <person name="Dong C."/>
            <person name="Song C."/>
            <person name="Wang X."/>
            <person name="Zheng X."/>
            <person name="Niu Y."/>
            <person name="Chen S."/>
            <person name="Feng W."/>
        </authorList>
    </citation>
    <scope>NUCLEOTIDE SEQUENCE [LARGE SCALE GENOMIC DNA]</scope>
    <source>
        <strain evidence="9">DH-2019</strain>
    </source>
</reference>
<evidence type="ECO:0000256" key="8">
    <source>
        <dbReference type="SAM" id="Phobius"/>
    </source>
</evidence>
<feature type="transmembrane region" description="Helical" evidence="8">
    <location>
        <begin position="128"/>
        <end position="146"/>
    </location>
</feature>
<dbReference type="PANTHER" id="PTHR24064">
    <property type="entry name" value="SOLUTE CARRIER FAMILY 22 MEMBER"/>
    <property type="match status" value="1"/>
</dbReference>
<dbReference type="Proteomes" id="UP001318860">
    <property type="component" value="Unassembled WGS sequence"/>
</dbReference>
<evidence type="ECO:0000313" key="10">
    <source>
        <dbReference type="Proteomes" id="UP001318860"/>
    </source>
</evidence>
<comment type="caution">
    <text evidence="9">The sequence shown here is derived from an EMBL/GenBank/DDBJ whole genome shotgun (WGS) entry which is preliminary data.</text>
</comment>
<gene>
    <name evidence="9" type="ORF">DH2020_033159</name>
</gene>
<evidence type="ECO:0000313" key="9">
    <source>
        <dbReference type="EMBL" id="KAK6133120.1"/>
    </source>
</evidence>
<feature type="compositionally biased region" description="Basic and acidic residues" evidence="7">
    <location>
        <begin position="368"/>
        <end position="379"/>
    </location>
</feature>
<comment type="subcellular location">
    <subcellularLocation>
        <location evidence="1">Membrane</location>
        <topology evidence="1">Multi-pass membrane protein</topology>
    </subcellularLocation>
</comment>
<keyword evidence="3 8" id="KW-1133">Transmembrane helix</keyword>
<feature type="transmembrane region" description="Helical" evidence="8">
    <location>
        <begin position="283"/>
        <end position="302"/>
    </location>
</feature>
<comment type="similarity">
    <text evidence="5">Belongs to the major facilitator superfamily. Phosphate:H(+) symporter (TC 2.A.1.9) family.</text>
</comment>
<dbReference type="InterPro" id="IPR036259">
    <property type="entry name" value="MFS_trans_sf"/>
</dbReference>
<evidence type="ECO:0000256" key="3">
    <source>
        <dbReference type="ARBA" id="ARBA00022989"/>
    </source>
</evidence>
<dbReference type="EMBL" id="JABTTQ020001229">
    <property type="protein sequence ID" value="KAK6133120.1"/>
    <property type="molecule type" value="Genomic_DNA"/>
</dbReference>
<feature type="region of interest" description="Disordered" evidence="7">
    <location>
        <begin position="368"/>
        <end position="387"/>
    </location>
</feature>
<evidence type="ECO:0000256" key="4">
    <source>
        <dbReference type="ARBA" id="ARBA00023136"/>
    </source>
</evidence>
<dbReference type="Gene3D" id="1.20.1250.20">
    <property type="entry name" value="MFS general substrate transporter like domains"/>
    <property type="match status" value="2"/>
</dbReference>
<dbReference type="Pfam" id="PF00083">
    <property type="entry name" value="Sugar_tr"/>
    <property type="match status" value="1"/>
</dbReference>
<keyword evidence="4 8" id="KW-0472">Membrane</keyword>
<evidence type="ECO:0000256" key="5">
    <source>
        <dbReference type="ARBA" id="ARBA00044504"/>
    </source>
</evidence>
<proteinExistence type="inferred from homology"/>
<sequence length="387" mass="42218">MTHPNSPTTLAAPPISPPPLVVQRQFRSLDDTIEQCIGEFGWKQFIQSTIISFAWFFDGQQTFIAIFTDAEPKWRCNNSISYKDHLFSCNATSNICQLPKNSWSWDLPAHTSTISEWSLQCASPIIRGLPASSFLFGCLVGGLVLATLADSKMGRKNLVVLSCLIMAISGALTTVSTNIWIYSGFKFISGFGRSTTGTCAFVLASLESPRWLFIKGKKEEFVKTLRSLTSSPRQQNISTESLFVNGQLNRKGSVVGLSLLSGICSVTSVLVKLKGIQIGLELLSFLSTCMAFEVFMIGTSELFPTCVRNSAVSLVRVVALFGGFLGPILAAVGRTNGLLSYGVFGAAISLCGLLVVWLPETKGRKLHDTMEEEEHKDGEVNNNIYNP</sequence>
<comment type="catalytic activity">
    <reaction evidence="6">
        <text>phosphate(in) + H(+)(in) = phosphate(out) + H(+)(out)</text>
        <dbReference type="Rhea" id="RHEA:29939"/>
        <dbReference type="ChEBI" id="CHEBI:15378"/>
        <dbReference type="ChEBI" id="CHEBI:43474"/>
    </reaction>
    <physiologicalReaction direction="right-to-left" evidence="6">
        <dbReference type="Rhea" id="RHEA:29941"/>
    </physiologicalReaction>
</comment>
<feature type="transmembrane region" description="Helical" evidence="8">
    <location>
        <begin position="338"/>
        <end position="358"/>
    </location>
</feature>
<accession>A0ABR0VH32</accession>
<evidence type="ECO:0000256" key="1">
    <source>
        <dbReference type="ARBA" id="ARBA00004141"/>
    </source>
</evidence>
<feature type="transmembrane region" description="Helical" evidence="8">
    <location>
        <begin position="158"/>
        <end position="181"/>
    </location>
</feature>
<name>A0ABR0VH32_REHGL</name>
<evidence type="ECO:0000256" key="7">
    <source>
        <dbReference type="SAM" id="MobiDB-lite"/>
    </source>
</evidence>